<feature type="transmembrane region" description="Helical" evidence="1">
    <location>
        <begin position="80"/>
        <end position="98"/>
    </location>
</feature>
<evidence type="ECO:0000256" key="1">
    <source>
        <dbReference type="SAM" id="Phobius"/>
    </source>
</evidence>
<evidence type="ECO:0000313" key="2">
    <source>
        <dbReference type="EMBL" id="KAE8327131.1"/>
    </source>
</evidence>
<reference evidence="3" key="1">
    <citation type="submission" date="2019-04" db="EMBL/GenBank/DDBJ databases">
        <title>Friends and foes A comparative genomics studyof 23 Aspergillus species from section Flavi.</title>
        <authorList>
            <consortium name="DOE Joint Genome Institute"/>
            <person name="Kjaerbolling I."/>
            <person name="Vesth T."/>
            <person name="Frisvad J.C."/>
            <person name="Nybo J.L."/>
            <person name="Theobald S."/>
            <person name="Kildgaard S."/>
            <person name="Isbrandt T."/>
            <person name="Kuo A."/>
            <person name="Sato A."/>
            <person name="Lyhne E.K."/>
            <person name="Kogle M.E."/>
            <person name="Wiebenga A."/>
            <person name="Kun R.S."/>
            <person name="Lubbers R.J."/>
            <person name="Makela M.R."/>
            <person name="Barry K."/>
            <person name="Chovatia M."/>
            <person name="Clum A."/>
            <person name="Daum C."/>
            <person name="Haridas S."/>
            <person name="He G."/>
            <person name="LaButti K."/>
            <person name="Lipzen A."/>
            <person name="Mondo S."/>
            <person name="Riley R."/>
            <person name="Salamov A."/>
            <person name="Simmons B.A."/>
            <person name="Magnuson J.K."/>
            <person name="Henrissat B."/>
            <person name="Mortensen U.H."/>
            <person name="Larsen T.O."/>
            <person name="Devries R.P."/>
            <person name="Grigoriev I.V."/>
            <person name="Machida M."/>
            <person name="Baker S.E."/>
            <person name="Andersen M.R."/>
        </authorList>
    </citation>
    <scope>NUCLEOTIDE SEQUENCE [LARGE SCALE GENOMIC DNA]</scope>
    <source>
        <strain evidence="3">CBS 130017</strain>
    </source>
</reference>
<proteinExistence type="predicted"/>
<evidence type="ECO:0000313" key="3">
    <source>
        <dbReference type="Proteomes" id="UP000325945"/>
    </source>
</evidence>
<organism evidence="2 3">
    <name type="scientific">Aspergillus sergii</name>
    <dbReference type="NCBI Taxonomy" id="1034303"/>
    <lineage>
        <taxon>Eukaryota</taxon>
        <taxon>Fungi</taxon>
        <taxon>Dikarya</taxon>
        <taxon>Ascomycota</taxon>
        <taxon>Pezizomycotina</taxon>
        <taxon>Eurotiomycetes</taxon>
        <taxon>Eurotiomycetidae</taxon>
        <taxon>Eurotiales</taxon>
        <taxon>Aspergillaceae</taxon>
        <taxon>Aspergillus</taxon>
        <taxon>Aspergillus subgen. Circumdati</taxon>
    </lineage>
</organism>
<feature type="transmembrane region" description="Helical" evidence="1">
    <location>
        <begin position="20"/>
        <end position="40"/>
    </location>
</feature>
<keyword evidence="3" id="KW-1185">Reference proteome</keyword>
<feature type="transmembrane region" description="Helical" evidence="1">
    <location>
        <begin position="272"/>
        <end position="290"/>
    </location>
</feature>
<protein>
    <submittedName>
        <fullName evidence="2">Uncharacterized protein</fullName>
    </submittedName>
</protein>
<sequence length="354" mass="39804">MNSLISRDEIGNSEAAQDLYGLGVRLGFYMQALSMILYIYGDKKNYGKGLKIASGTTTISVLASWFSFAIEQQFSPSEAIVVLMILMGLILPAKDTLLNPNTIMGEMIGLIALLFSELGICAGLLWTLSTLVHTLPRLGTPNLVFFFYPVSLTGWFRYLALVYCVLDAATSLCVAYRMIRILHIAWECYMDGRTAANAKEIEMIVETIKWNKKGNDRPDGRDSQDSWNKHRPPLHSQIMMWLNLIFMIVAVETTLVWNHLTPLNDLRSPGQLIPFVTGIILLIDSVSVLGREYVSWYKKYFILIRGQGILRGWFGTVLVMPDTFARLSSKARWRNWIKLSMPPSTSEGGGDSIV</sequence>
<dbReference type="EMBL" id="ML741794">
    <property type="protein sequence ID" value="KAE8327131.1"/>
    <property type="molecule type" value="Genomic_DNA"/>
</dbReference>
<feature type="transmembrane region" description="Helical" evidence="1">
    <location>
        <begin position="238"/>
        <end position="260"/>
    </location>
</feature>
<feature type="transmembrane region" description="Helical" evidence="1">
    <location>
        <begin position="155"/>
        <end position="176"/>
    </location>
</feature>
<gene>
    <name evidence="2" type="ORF">BDV39DRAFT_205266</name>
</gene>
<feature type="transmembrane region" description="Helical" evidence="1">
    <location>
        <begin position="110"/>
        <end position="135"/>
    </location>
</feature>
<name>A0A5N6X1P5_9EURO</name>
<dbReference type="Proteomes" id="UP000325945">
    <property type="component" value="Unassembled WGS sequence"/>
</dbReference>
<accession>A0A5N6X1P5</accession>
<keyword evidence="1" id="KW-0812">Transmembrane</keyword>
<dbReference type="AlphaFoldDB" id="A0A5N6X1P5"/>
<keyword evidence="1" id="KW-1133">Transmembrane helix</keyword>
<keyword evidence="1" id="KW-0472">Membrane</keyword>